<reference evidence="3" key="1">
    <citation type="submission" date="2017-08" db="EMBL/GenBank/DDBJ databases">
        <authorList>
            <person name="Polle J.E."/>
            <person name="Barry K."/>
            <person name="Cushman J."/>
            <person name="Schmutz J."/>
            <person name="Tran D."/>
            <person name="Hathwaick L.T."/>
            <person name="Yim W.C."/>
            <person name="Jenkins J."/>
            <person name="Mckie-Krisberg Z.M."/>
            <person name="Prochnik S."/>
            <person name="Lindquist E."/>
            <person name="Dockter R.B."/>
            <person name="Adam C."/>
            <person name="Molina H."/>
            <person name="Bunkerborg J."/>
            <person name="Jin E."/>
            <person name="Buchheim M."/>
            <person name="Magnuson J."/>
        </authorList>
    </citation>
    <scope>NUCLEOTIDE SEQUENCE</scope>
    <source>
        <strain evidence="3">CCAP 19/18</strain>
    </source>
</reference>
<dbReference type="Pfam" id="PF18913">
    <property type="entry name" value="FBPase_C"/>
    <property type="match status" value="1"/>
</dbReference>
<dbReference type="InterPro" id="IPR000146">
    <property type="entry name" value="FBPase_class-1"/>
</dbReference>
<sequence length="89" mass="9037">MQSWLSLFSPVQGGGVFVNPSSSGAPAKLRLLYECAPLALIIEAAGGASTNGKESILDAPITSTSAKSTICLGAKDLVEQAMPAMQASL</sequence>
<evidence type="ECO:0000313" key="4">
    <source>
        <dbReference type="Proteomes" id="UP000815325"/>
    </source>
</evidence>
<dbReference type="Gene3D" id="3.40.190.80">
    <property type="match status" value="1"/>
</dbReference>
<dbReference type="SUPFAM" id="SSF56655">
    <property type="entry name" value="Carbohydrate phosphatase"/>
    <property type="match status" value="1"/>
</dbReference>
<feature type="domain" description="Fructose-1-6-bisphosphatase class 1 C-terminal" evidence="2">
    <location>
        <begin position="14"/>
        <end position="85"/>
    </location>
</feature>
<gene>
    <name evidence="3" type="ORF">DUNSADRAFT_8884</name>
</gene>
<evidence type="ECO:0000313" key="3">
    <source>
        <dbReference type="EMBL" id="KAF5834456.1"/>
    </source>
</evidence>
<comment type="caution">
    <text evidence="3">The sequence shown here is derived from an EMBL/GenBank/DDBJ whole genome shotgun (WGS) entry which is preliminary data.</text>
</comment>
<dbReference type="PANTHER" id="PTHR11556">
    <property type="entry name" value="FRUCTOSE-1,6-BISPHOSPHATASE-RELATED"/>
    <property type="match status" value="1"/>
</dbReference>
<name>A0ABQ7GIP6_DUNSA</name>
<evidence type="ECO:0000259" key="2">
    <source>
        <dbReference type="Pfam" id="PF18913"/>
    </source>
</evidence>
<accession>A0ABQ7GIP6</accession>
<dbReference type="InterPro" id="IPR044015">
    <property type="entry name" value="FBPase_C_dom"/>
</dbReference>
<dbReference type="Proteomes" id="UP000815325">
    <property type="component" value="Unassembled WGS sequence"/>
</dbReference>
<dbReference type="EMBL" id="MU069755">
    <property type="protein sequence ID" value="KAF5834456.1"/>
    <property type="molecule type" value="Genomic_DNA"/>
</dbReference>
<proteinExistence type="predicted"/>
<evidence type="ECO:0000256" key="1">
    <source>
        <dbReference type="ARBA" id="ARBA00024331"/>
    </source>
</evidence>
<protein>
    <submittedName>
        <fullName evidence="3">Fructose-1,6-bisphosphatase class 1/Sedoheputulose-1,7-bisphosphatase</fullName>
    </submittedName>
</protein>
<organism evidence="3 4">
    <name type="scientific">Dunaliella salina</name>
    <name type="common">Green alga</name>
    <name type="synonym">Protococcus salinus</name>
    <dbReference type="NCBI Taxonomy" id="3046"/>
    <lineage>
        <taxon>Eukaryota</taxon>
        <taxon>Viridiplantae</taxon>
        <taxon>Chlorophyta</taxon>
        <taxon>core chlorophytes</taxon>
        <taxon>Chlorophyceae</taxon>
        <taxon>CS clade</taxon>
        <taxon>Chlamydomonadales</taxon>
        <taxon>Dunaliellaceae</taxon>
        <taxon>Dunaliella</taxon>
    </lineage>
</organism>
<dbReference type="PROSITE" id="PS00124">
    <property type="entry name" value="FBPASE"/>
    <property type="match status" value="1"/>
</dbReference>
<dbReference type="InterPro" id="IPR020548">
    <property type="entry name" value="Fructose_bisphosphatase_AS"/>
</dbReference>
<dbReference type="PANTHER" id="PTHR11556:SF35">
    <property type="entry name" value="SEDOHEPTULOSE-1,7-BISPHOSPHATASE, CHLOROPLASTIC"/>
    <property type="match status" value="1"/>
</dbReference>
<keyword evidence="4" id="KW-1185">Reference proteome</keyword>
<comment type="pathway">
    <text evidence="1">Carbohydrate biosynthesis.</text>
</comment>